<dbReference type="PANTHER" id="PTHR35534:SF1">
    <property type="entry name" value="LARGE RIBOSOMAL SUBUNIT PROTEIN BL32"/>
    <property type="match status" value="1"/>
</dbReference>
<evidence type="ECO:0000256" key="1">
    <source>
        <dbReference type="ARBA" id="ARBA00008560"/>
    </source>
</evidence>
<dbReference type="HAMAP" id="MF_00340">
    <property type="entry name" value="Ribosomal_bL32"/>
    <property type="match status" value="1"/>
</dbReference>
<evidence type="ECO:0000313" key="8">
    <source>
        <dbReference type="Proteomes" id="UP000192783"/>
    </source>
</evidence>
<dbReference type="SUPFAM" id="SSF57829">
    <property type="entry name" value="Zn-binding ribosomal proteins"/>
    <property type="match status" value="1"/>
</dbReference>
<keyword evidence="8" id="KW-1185">Reference proteome</keyword>
<evidence type="ECO:0000256" key="5">
    <source>
        <dbReference type="HAMAP-Rule" id="MF_00340"/>
    </source>
</evidence>
<keyword evidence="2 5" id="KW-0689">Ribosomal protein</keyword>
<dbReference type="Gene3D" id="1.20.5.640">
    <property type="entry name" value="Single helix bin"/>
    <property type="match status" value="1"/>
</dbReference>
<dbReference type="STRING" id="1121390.SAMN02746041_00728"/>
<comment type="similarity">
    <text evidence="1 5">Belongs to the bacterial ribosomal protein bL32 family.</text>
</comment>
<keyword evidence="3 5" id="KW-0687">Ribonucleoprotein</keyword>
<dbReference type="AlphaFoldDB" id="A0A1W1X7Y4"/>
<sequence>MAVPKRKTSKARRDKRRAHKHMTAPSFAQCPQCHEQRLPHRVCPTCGYYNGRPILEVEEV</sequence>
<dbReference type="GO" id="GO:0006412">
    <property type="term" value="P:translation"/>
    <property type="evidence" value="ECO:0007669"/>
    <property type="project" value="UniProtKB-UniRule"/>
</dbReference>
<reference evidence="7 8" key="1">
    <citation type="submission" date="2017-04" db="EMBL/GenBank/DDBJ databases">
        <authorList>
            <person name="Afonso C.L."/>
            <person name="Miller P.J."/>
            <person name="Scott M.A."/>
            <person name="Spackman E."/>
            <person name="Goraichik I."/>
            <person name="Dimitrov K.M."/>
            <person name="Suarez D.L."/>
            <person name="Swayne D.E."/>
        </authorList>
    </citation>
    <scope>NUCLEOTIDE SEQUENCE [LARGE SCALE GENOMIC DNA]</scope>
    <source>
        <strain evidence="7 8">DSM 13146</strain>
    </source>
</reference>
<dbReference type="InterPro" id="IPR044957">
    <property type="entry name" value="Ribosomal_bL32_bact"/>
</dbReference>
<dbReference type="InterPro" id="IPR011332">
    <property type="entry name" value="Ribosomal_zn-bd"/>
</dbReference>
<gene>
    <name evidence="5" type="primary">rpmF</name>
    <name evidence="7" type="ORF">SAMN02746041_00728</name>
</gene>
<dbReference type="PANTHER" id="PTHR35534">
    <property type="entry name" value="50S RIBOSOMAL PROTEIN L32"/>
    <property type="match status" value="1"/>
</dbReference>
<evidence type="ECO:0000313" key="7">
    <source>
        <dbReference type="EMBL" id="SMC19611.1"/>
    </source>
</evidence>
<feature type="compositionally biased region" description="Basic residues" evidence="6">
    <location>
        <begin position="1"/>
        <end position="22"/>
    </location>
</feature>
<evidence type="ECO:0000256" key="3">
    <source>
        <dbReference type="ARBA" id="ARBA00023274"/>
    </source>
</evidence>
<dbReference type="Proteomes" id="UP000192783">
    <property type="component" value="Unassembled WGS sequence"/>
</dbReference>
<dbReference type="EMBL" id="FWXF01000002">
    <property type="protein sequence ID" value="SMC19611.1"/>
    <property type="molecule type" value="Genomic_DNA"/>
</dbReference>
<dbReference type="RefSeq" id="WP_084056365.1">
    <property type="nucleotide sequence ID" value="NZ_FWXF01000002.1"/>
</dbReference>
<evidence type="ECO:0000256" key="2">
    <source>
        <dbReference type="ARBA" id="ARBA00022980"/>
    </source>
</evidence>
<dbReference type="InterPro" id="IPR002677">
    <property type="entry name" value="Ribosomal_bL32"/>
</dbReference>
<feature type="region of interest" description="Disordered" evidence="6">
    <location>
        <begin position="1"/>
        <end position="26"/>
    </location>
</feature>
<dbReference type="GO" id="GO:0015934">
    <property type="term" value="C:large ribosomal subunit"/>
    <property type="evidence" value="ECO:0007669"/>
    <property type="project" value="InterPro"/>
</dbReference>
<name>A0A1W1X7Y4_9BACT</name>
<dbReference type="OrthoDB" id="9801927at2"/>
<organism evidence="7 8">
    <name type="scientific">Desulfacinum hydrothermale DSM 13146</name>
    <dbReference type="NCBI Taxonomy" id="1121390"/>
    <lineage>
        <taxon>Bacteria</taxon>
        <taxon>Pseudomonadati</taxon>
        <taxon>Thermodesulfobacteriota</taxon>
        <taxon>Syntrophobacteria</taxon>
        <taxon>Syntrophobacterales</taxon>
        <taxon>Syntrophobacteraceae</taxon>
        <taxon>Desulfacinum</taxon>
    </lineage>
</organism>
<accession>A0A1W1X7Y4</accession>
<evidence type="ECO:0000256" key="6">
    <source>
        <dbReference type="SAM" id="MobiDB-lite"/>
    </source>
</evidence>
<dbReference type="GO" id="GO:0003735">
    <property type="term" value="F:structural constituent of ribosome"/>
    <property type="evidence" value="ECO:0007669"/>
    <property type="project" value="InterPro"/>
</dbReference>
<dbReference type="NCBIfam" id="TIGR01031">
    <property type="entry name" value="rpmF_bact"/>
    <property type="match status" value="1"/>
</dbReference>
<dbReference type="Pfam" id="PF01783">
    <property type="entry name" value="Ribosomal_L32p"/>
    <property type="match status" value="1"/>
</dbReference>
<evidence type="ECO:0000256" key="4">
    <source>
        <dbReference type="ARBA" id="ARBA00035178"/>
    </source>
</evidence>
<proteinExistence type="inferred from homology"/>
<protein>
    <recommendedName>
        <fullName evidence="4 5">Large ribosomal subunit protein bL32</fullName>
    </recommendedName>
</protein>